<keyword evidence="6" id="KW-0560">Oxidoreductase</keyword>
<evidence type="ECO:0000256" key="8">
    <source>
        <dbReference type="ARBA" id="ARBA00065734"/>
    </source>
</evidence>
<dbReference type="InterPro" id="IPR002938">
    <property type="entry name" value="FAD-bd"/>
</dbReference>
<dbReference type="RefSeq" id="WP_100289614.1">
    <property type="nucleotide sequence ID" value="NZ_PHHA01000028.1"/>
</dbReference>
<dbReference type="InterPro" id="IPR011295">
    <property type="entry name" value="UbiH"/>
</dbReference>
<evidence type="ECO:0000256" key="3">
    <source>
        <dbReference type="ARBA" id="ARBA00005349"/>
    </source>
</evidence>
<gene>
    <name evidence="10" type="ORF">CVP05_10980</name>
</gene>
<dbReference type="NCBIfam" id="NF004356">
    <property type="entry name" value="PRK05732.1"/>
    <property type="match status" value="1"/>
</dbReference>
<dbReference type="GO" id="GO:0006744">
    <property type="term" value="P:ubiquinone biosynthetic process"/>
    <property type="evidence" value="ECO:0007669"/>
    <property type="project" value="UniProtKB-UniPathway"/>
</dbReference>
<keyword evidence="4" id="KW-0285">Flavoprotein</keyword>
<evidence type="ECO:0000256" key="5">
    <source>
        <dbReference type="ARBA" id="ARBA00022827"/>
    </source>
</evidence>
<dbReference type="PANTHER" id="PTHR43876:SF8">
    <property type="entry name" value="2-OCTAPRENYL-6-METHOXYPHENOL HYDROXYLASE"/>
    <property type="match status" value="1"/>
</dbReference>
<proteinExistence type="inferred from homology"/>
<feature type="domain" description="FAD-binding" evidence="9">
    <location>
        <begin position="5"/>
        <end position="352"/>
    </location>
</feature>
<evidence type="ECO:0000256" key="7">
    <source>
        <dbReference type="ARBA" id="ARBA00023033"/>
    </source>
</evidence>
<dbReference type="GO" id="GO:0071949">
    <property type="term" value="F:FAD binding"/>
    <property type="evidence" value="ECO:0007669"/>
    <property type="project" value="InterPro"/>
</dbReference>
<name>A0A2M8S097_9PAST</name>
<dbReference type="UniPathway" id="UPA00232"/>
<dbReference type="NCBIfam" id="TIGR01984">
    <property type="entry name" value="UbiH"/>
    <property type="match status" value="1"/>
</dbReference>
<dbReference type="SUPFAM" id="SSF51905">
    <property type="entry name" value="FAD/NAD(P)-binding domain"/>
    <property type="match status" value="1"/>
</dbReference>
<accession>A0A2M8S097</accession>
<keyword evidence="11" id="KW-1185">Reference proteome</keyword>
<dbReference type="Gene3D" id="3.50.50.60">
    <property type="entry name" value="FAD/NAD(P)-binding domain"/>
    <property type="match status" value="2"/>
</dbReference>
<evidence type="ECO:0000259" key="9">
    <source>
        <dbReference type="Pfam" id="PF01494"/>
    </source>
</evidence>
<comment type="caution">
    <text evidence="10">The sequence shown here is derived from an EMBL/GenBank/DDBJ whole genome shotgun (WGS) entry which is preliminary data.</text>
</comment>
<dbReference type="InterPro" id="IPR018168">
    <property type="entry name" value="Ubi_Hdrlase_CS"/>
</dbReference>
<dbReference type="GO" id="GO:0008681">
    <property type="term" value="F:2-octaprenyl-6-methoxyphenol hydroxylase activity"/>
    <property type="evidence" value="ECO:0007669"/>
    <property type="project" value="InterPro"/>
</dbReference>
<sequence>MPIMYDVVINGGAMTGSTLALALTHLTQGKCRIAIIEKQSPSLHQHSGFDSRCIALSDGTCQRLDQIQLPHGQSLWSQMQPIITPIQHIHVSDKGHFGLVEFHAKEFNLPQLGVVVELSAMGNLLLQQIQRCPNIDYICPDEIQQIERTKQIVHITLKNGRRLTTSLLVGADGANSKIAHTFNMTQDIIRQYGQTAIIANIQPQQAHLGRAFERFTDEGPIALLPMANNLMTLVWCVKQAEPLLHLSDAAFLSQLQQRFGWRLGKLQQCGPRVAYPLHLTKASHSIQPRVVLIGNAAQTLHPIAGQGFNLGIRDVLNLAKIVSDAFMQQQDWGEYKVLQRYAMKRTADQQSIINLTDGLVSLFSNHLLPMQIGRNLGLITLAQSQLLRQYFAKPTLGWI</sequence>
<comment type="cofactor">
    <cofactor evidence="1">
        <name>FAD</name>
        <dbReference type="ChEBI" id="CHEBI:57692"/>
    </cofactor>
</comment>
<organism evidence="10 11">
    <name type="scientific">Conservatibacter flavescens</name>
    <dbReference type="NCBI Taxonomy" id="28161"/>
    <lineage>
        <taxon>Bacteria</taxon>
        <taxon>Pseudomonadati</taxon>
        <taxon>Pseudomonadota</taxon>
        <taxon>Gammaproteobacteria</taxon>
        <taxon>Pasteurellales</taxon>
        <taxon>Pasteurellaceae</taxon>
        <taxon>Conservatibacter</taxon>
    </lineage>
</organism>
<evidence type="ECO:0000256" key="2">
    <source>
        <dbReference type="ARBA" id="ARBA00004749"/>
    </source>
</evidence>
<evidence type="ECO:0000256" key="4">
    <source>
        <dbReference type="ARBA" id="ARBA00022630"/>
    </source>
</evidence>
<protein>
    <submittedName>
        <fullName evidence="10">2-octaprenyl-6-methoxyphenyl hydroxylase</fullName>
    </submittedName>
</protein>
<evidence type="ECO:0000256" key="1">
    <source>
        <dbReference type="ARBA" id="ARBA00001974"/>
    </source>
</evidence>
<reference evidence="10 11" key="1">
    <citation type="submission" date="2017-11" db="EMBL/GenBank/DDBJ databases">
        <title>Reclassification of Bisgaard taxon 7 as Conservatibacter flavescens gen. nov., sp. nov.</title>
        <authorList>
            <person name="Christensen H."/>
        </authorList>
    </citation>
    <scope>NUCLEOTIDE SEQUENCE [LARGE SCALE GENOMIC DNA]</scope>
    <source>
        <strain evidence="10 11">7_4</strain>
    </source>
</reference>
<dbReference type="PRINTS" id="PR00420">
    <property type="entry name" value="RNGMNOXGNASE"/>
</dbReference>
<keyword evidence="5" id="KW-0274">FAD</keyword>
<keyword evidence="7" id="KW-0503">Monooxygenase</keyword>
<evidence type="ECO:0000313" key="11">
    <source>
        <dbReference type="Proteomes" id="UP000229329"/>
    </source>
</evidence>
<evidence type="ECO:0000313" key="10">
    <source>
        <dbReference type="EMBL" id="PJG84536.1"/>
    </source>
</evidence>
<comment type="subunit">
    <text evidence="8">Component of the Ubi complex metabolon, which regroups five ubiquinone biosynthesis proteins (UbiE, UbiF, UbiG, UbiH and UbiI) and two accessory factors (UbiK and the lipid-binding protein UbiJ).</text>
</comment>
<comment type="pathway">
    <text evidence="2">Cofactor biosynthesis; ubiquinone biosynthesis.</text>
</comment>
<evidence type="ECO:0000256" key="6">
    <source>
        <dbReference type="ARBA" id="ARBA00023002"/>
    </source>
</evidence>
<dbReference type="GO" id="GO:0110142">
    <property type="term" value="C:ubiquinone biosynthesis complex"/>
    <property type="evidence" value="ECO:0007669"/>
    <property type="project" value="UniProtKB-ARBA"/>
</dbReference>
<dbReference type="OrthoDB" id="9769565at2"/>
<dbReference type="InterPro" id="IPR036188">
    <property type="entry name" value="FAD/NAD-bd_sf"/>
</dbReference>
<dbReference type="EMBL" id="PHHA01000028">
    <property type="protein sequence ID" value="PJG84536.1"/>
    <property type="molecule type" value="Genomic_DNA"/>
</dbReference>
<dbReference type="PROSITE" id="PS01304">
    <property type="entry name" value="UBIH"/>
    <property type="match status" value="1"/>
</dbReference>
<dbReference type="InterPro" id="IPR010971">
    <property type="entry name" value="UbiH/COQ6"/>
</dbReference>
<dbReference type="NCBIfam" id="TIGR01988">
    <property type="entry name" value="Ubi-OHases"/>
    <property type="match status" value="1"/>
</dbReference>
<dbReference type="InterPro" id="IPR051205">
    <property type="entry name" value="UbiH/COQ6_monooxygenase"/>
</dbReference>
<dbReference type="Proteomes" id="UP000229329">
    <property type="component" value="Unassembled WGS sequence"/>
</dbReference>
<dbReference type="AlphaFoldDB" id="A0A2M8S097"/>
<dbReference type="Pfam" id="PF01494">
    <property type="entry name" value="FAD_binding_3"/>
    <property type="match status" value="1"/>
</dbReference>
<dbReference type="PANTHER" id="PTHR43876">
    <property type="entry name" value="UBIQUINONE BIOSYNTHESIS MONOOXYGENASE COQ6, MITOCHONDRIAL"/>
    <property type="match status" value="1"/>
</dbReference>
<comment type="similarity">
    <text evidence="3">Belongs to the UbiH/COQ6 family.</text>
</comment>
<dbReference type="FunFam" id="3.50.50.60:FF:000021">
    <property type="entry name" value="Ubiquinone biosynthesis monooxygenase COQ6"/>
    <property type="match status" value="1"/>
</dbReference>